<accession>A0A2N9Y5E7</accession>
<dbReference type="PANTHER" id="PTHR11638:SF184">
    <property type="entry name" value="ATPASE WITH CHAPERONE ACTIVITY"/>
    <property type="match status" value="1"/>
</dbReference>
<gene>
    <name evidence="10" type="ORF">BHC47_00230</name>
</gene>
<dbReference type="Proteomes" id="UP000231094">
    <property type="component" value="Unassembled WGS sequence"/>
</dbReference>
<dbReference type="PANTHER" id="PTHR11638">
    <property type="entry name" value="ATP-DEPENDENT CLP PROTEASE"/>
    <property type="match status" value="1"/>
</dbReference>
<dbReference type="InterPro" id="IPR027417">
    <property type="entry name" value="P-loop_NTPase"/>
</dbReference>
<feature type="domain" description="Clp R" evidence="9">
    <location>
        <begin position="9"/>
        <end position="151"/>
    </location>
</feature>
<keyword evidence="2 7" id="KW-0677">Repeat</keyword>
<evidence type="ECO:0000256" key="4">
    <source>
        <dbReference type="ARBA" id="ARBA00022840"/>
    </source>
</evidence>
<protein>
    <submittedName>
        <fullName evidence="10">ClpV1 family T6SS ATPase</fullName>
    </submittedName>
</protein>
<dbReference type="Pfam" id="PF17871">
    <property type="entry name" value="AAA_lid_9"/>
    <property type="match status" value="1"/>
</dbReference>
<dbReference type="SUPFAM" id="SSF52540">
    <property type="entry name" value="P-loop containing nucleoside triphosphate hydrolases"/>
    <property type="match status" value="2"/>
</dbReference>
<dbReference type="InterPro" id="IPR050130">
    <property type="entry name" value="ClpA_ClpB"/>
</dbReference>
<proteinExistence type="inferred from homology"/>
<evidence type="ECO:0000256" key="8">
    <source>
        <dbReference type="SAM" id="Coils"/>
    </source>
</evidence>
<keyword evidence="4" id="KW-0067">ATP-binding</keyword>
<name>A0A2N9Y5E7_9NEIS</name>
<dbReference type="GO" id="GO:0034605">
    <property type="term" value="P:cellular response to heat"/>
    <property type="evidence" value="ECO:0007669"/>
    <property type="project" value="TreeGrafter"/>
</dbReference>
<evidence type="ECO:0000259" key="9">
    <source>
        <dbReference type="PROSITE" id="PS51903"/>
    </source>
</evidence>
<dbReference type="Gene3D" id="3.40.50.300">
    <property type="entry name" value="P-loop containing nucleotide triphosphate hydrolases"/>
    <property type="match status" value="3"/>
</dbReference>
<organism evidence="10 11">
    <name type="scientific">Snodgrassella alvi</name>
    <dbReference type="NCBI Taxonomy" id="1196083"/>
    <lineage>
        <taxon>Bacteria</taxon>
        <taxon>Pseudomonadati</taxon>
        <taxon>Pseudomonadota</taxon>
        <taxon>Betaproteobacteria</taxon>
        <taxon>Neisseriales</taxon>
        <taxon>Neisseriaceae</taxon>
        <taxon>Snodgrassella</taxon>
    </lineage>
</organism>
<dbReference type="Pfam" id="PF02861">
    <property type="entry name" value="Clp_N"/>
    <property type="match status" value="1"/>
</dbReference>
<dbReference type="InterPro" id="IPR017729">
    <property type="entry name" value="ATPase_T6SS_ClpV1"/>
</dbReference>
<dbReference type="Pfam" id="PF10431">
    <property type="entry name" value="ClpB_D2-small"/>
    <property type="match status" value="1"/>
</dbReference>
<dbReference type="InterPro" id="IPR018368">
    <property type="entry name" value="ClpA/B_CS1"/>
</dbReference>
<dbReference type="CDD" id="cd19499">
    <property type="entry name" value="RecA-like_ClpB_Hsp104-like"/>
    <property type="match status" value="1"/>
</dbReference>
<dbReference type="InterPro" id="IPR001270">
    <property type="entry name" value="ClpA/B"/>
</dbReference>
<dbReference type="FunFam" id="3.40.50.300:FF:000025">
    <property type="entry name" value="ATP-dependent Clp protease subunit"/>
    <property type="match status" value="1"/>
</dbReference>
<evidence type="ECO:0000256" key="3">
    <source>
        <dbReference type="ARBA" id="ARBA00022741"/>
    </source>
</evidence>
<dbReference type="GO" id="GO:0016887">
    <property type="term" value="F:ATP hydrolysis activity"/>
    <property type="evidence" value="ECO:0007669"/>
    <property type="project" value="InterPro"/>
</dbReference>
<feature type="coiled-coil region" evidence="8">
    <location>
        <begin position="443"/>
        <end position="504"/>
    </location>
</feature>
<sequence>MDISRQALFGKLNTTLFRSIESATTFCKLRGNPYVELVHWIHQLMQLNDGDMMRVLRHFDIDLAQIEQDISRSLLLLPSGASSISDFSHYIDQSIERAWVYATLTFNDNKIRSAWLLAALVMTPELRRVLVGISTAFAKIPQEGLADLLPGVVAGSPESTDQAYDNSGFIPASPGEASQSLTSTGQDGQSALTRYCADLTEQAKQGKIDPVIGREHEIRTMIDILLRRRQNNPLLTGEAGVGKTAVVEGFALAIAQKEVPPSLAEVRLLALDVGALLAGASMKGEFESRLKSVLEEATNSAQPVILFVDEVHTLVGAGGASGTGDAANLLKPALARGTLRTIGATTWSEYKRHIEKDPALTRRFQVLQVAEPEEVAAIDMVRGLVSTFEKHHGVIVLEDAVRAAVKLSHRYIPSRQLPDKAISLLDTACARVALSLHTPPSRVQYLRQQLKAAQTEHKLLSKQQRIGVYAGDLNEIEARISALSEDLKTEEAHWKEELEAVEKVLAARERCQNSDEADALSELSELESVLRQHQGDMPLVFPEVSETVVAAIVSDWTGIPVGRMVKDEVGAVLNLSEHLGQRVIGQNQALLQIGERIQTSRCGLTDPNKPVGVFLLVGPSGVGKTETALALAEAMYGGEQNLITINMSEFQEAHTVSTLKGAPPGYVGYGEGGVLTEAVRRRPYSVVLLDEIEKAHHDVHEIFYQVFDKGMMEDGEGLNIDFKNTVILLTSNVGSDLVSQLYDDPALAPDWRTLKEVLMPELRKHFPAAFIGRLTVIPYLPLADEALGSIARMHLDRIVQRMQEQHGIALHYDEALVSHIIQHCPMHETGARLLIGYIEQHILPALSRYWLQALSEKNVLECIDISIDPNRSEDPIVFQARLAGEMSTK</sequence>
<dbReference type="GO" id="GO:0005737">
    <property type="term" value="C:cytoplasm"/>
    <property type="evidence" value="ECO:0007669"/>
    <property type="project" value="TreeGrafter"/>
</dbReference>
<dbReference type="SMART" id="SM01086">
    <property type="entry name" value="ClpB_D2-small"/>
    <property type="match status" value="1"/>
</dbReference>
<reference evidence="10 11" key="1">
    <citation type="journal article" date="2017" name="MBio">
        <title>Type VI secretion-mediated competition in the bee gut microbiome.</title>
        <authorList>
            <person name="Steele M.I."/>
            <person name="Kwong W.K."/>
            <person name="Powell J.E."/>
            <person name="Whiteley M."/>
            <person name="Moran N.A."/>
        </authorList>
    </citation>
    <scope>NUCLEOTIDE SEQUENCE [LARGE SCALE GENOMIC DNA]</scope>
    <source>
        <strain evidence="10 11">PEB0171</strain>
    </source>
</reference>
<evidence type="ECO:0000256" key="2">
    <source>
        <dbReference type="ARBA" id="ARBA00022737"/>
    </source>
</evidence>
<dbReference type="InterPro" id="IPR019489">
    <property type="entry name" value="Clp_ATPase_C"/>
</dbReference>
<dbReference type="SMART" id="SM00382">
    <property type="entry name" value="AAA"/>
    <property type="match status" value="2"/>
</dbReference>
<evidence type="ECO:0000256" key="6">
    <source>
        <dbReference type="ARBA" id="ARBA00025613"/>
    </source>
</evidence>
<keyword evidence="5" id="KW-0143">Chaperone</keyword>
<evidence type="ECO:0000256" key="5">
    <source>
        <dbReference type="ARBA" id="ARBA00023186"/>
    </source>
</evidence>
<dbReference type="PRINTS" id="PR00300">
    <property type="entry name" value="CLPPROTEASEA"/>
</dbReference>
<dbReference type="Pfam" id="PF00004">
    <property type="entry name" value="AAA"/>
    <property type="match status" value="1"/>
</dbReference>
<dbReference type="InterPro" id="IPR003593">
    <property type="entry name" value="AAA+_ATPase"/>
</dbReference>
<dbReference type="CDD" id="cd00009">
    <property type="entry name" value="AAA"/>
    <property type="match status" value="1"/>
</dbReference>
<evidence type="ECO:0000256" key="7">
    <source>
        <dbReference type="PROSITE-ProRule" id="PRU01251"/>
    </source>
</evidence>
<comment type="caution">
    <text evidence="10">The sequence shown here is derived from an EMBL/GenBank/DDBJ whole genome shotgun (WGS) entry which is preliminary data.</text>
</comment>
<dbReference type="Gene3D" id="1.10.1780.10">
    <property type="entry name" value="Clp, N-terminal domain"/>
    <property type="match status" value="1"/>
</dbReference>
<comment type="similarity">
    <text evidence="1">Belongs to the ClpA/ClpB family.</text>
</comment>
<comment type="function">
    <text evidence="6">Part of a stress-induced multi-chaperone system, it is involved in the recovery of the cell from heat-induced damage, in cooperation with DnaK, DnaJ and GrpE. Acts before DnaK, in the processing of protein aggregates. Protein binding stimulates the ATPase activity; ATP hydrolysis unfolds the denatured protein aggregates, which probably helps expose new hydrophobic binding sites on the surface of ClpB-bound aggregates, contributing to the solubilization and refolding of denatured protein aggregates by DnaK.</text>
</comment>
<dbReference type="InterPro" id="IPR003959">
    <property type="entry name" value="ATPase_AAA_core"/>
</dbReference>
<dbReference type="PROSITE" id="PS51903">
    <property type="entry name" value="CLP_R"/>
    <property type="match status" value="1"/>
</dbReference>
<keyword evidence="3" id="KW-0547">Nucleotide-binding</keyword>
<evidence type="ECO:0000313" key="10">
    <source>
        <dbReference type="EMBL" id="PIT63677.1"/>
    </source>
</evidence>
<evidence type="ECO:0000313" key="11">
    <source>
        <dbReference type="Proteomes" id="UP000231094"/>
    </source>
</evidence>
<dbReference type="GO" id="GO:0005524">
    <property type="term" value="F:ATP binding"/>
    <property type="evidence" value="ECO:0007669"/>
    <property type="project" value="UniProtKB-KW"/>
</dbReference>
<dbReference type="RefSeq" id="WP_198431385.1">
    <property type="nucleotide sequence ID" value="NZ_MEIV01000026.1"/>
</dbReference>
<dbReference type="PROSITE" id="PS00870">
    <property type="entry name" value="CLPAB_1"/>
    <property type="match status" value="1"/>
</dbReference>
<dbReference type="InterPro" id="IPR041546">
    <property type="entry name" value="ClpA/ClpB_AAA_lid"/>
</dbReference>
<evidence type="ECO:0000256" key="1">
    <source>
        <dbReference type="ARBA" id="ARBA00008675"/>
    </source>
</evidence>
<dbReference type="InterPro" id="IPR004176">
    <property type="entry name" value="Clp_R_N"/>
</dbReference>
<dbReference type="Gene3D" id="1.10.8.60">
    <property type="match status" value="1"/>
</dbReference>
<dbReference type="SUPFAM" id="SSF81923">
    <property type="entry name" value="Double Clp-N motif"/>
    <property type="match status" value="1"/>
</dbReference>
<dbReference type="NCBIfam" id="TIGR03345">
    <property type="entry name" value="VI_ClpV1"/>
    <property type="match status" value="1"/>
</dbReference>
<dbReference type="EMBL" id="MEIV01000026">
    <property type="protein sequence ID" value="PIT63677.1"/>
    <property type="molecule type" value="Genomic_DNA"/>
</dbReference>
<dbReference type="Pfam" id="PF07724">
    <property type="entry name" value="AAA_2"/>
    <property type="match status" value="1"/>
</dbReference>
<keyword evidence="8" id="KW-0175">Coiled coil</keyword>
<dbReference type="InterPro" id="IPR036628">
    <property type="entry name" value="Clp_N_dom_sf"/>
</dbReference>
<dbReference type="AlphaFoldDB" id="A0A2N9Y5E7"/>